<evidence type="ECO:0000313" key="1">
    <source>
        <dbReference type="EMBL" id="CAB5373091.1"/>
    </source>
</evidence>
<organism evidence="1 2">
    <name type="scientific">Rhizophagus irregularis</name>
    <dbReference type="NCBI Taxonomy" id="588596"/>
    <lineage>
        <taxon>Eukaryota</taxon>
        <taxon>Fungi</taxon>
        <taxon>Fungi incertae sedis</taxon>
        <taxon>Mucoromycota</taxon>
        <taxon>Glomeromycotina</taxon>
        <taxon>Glomeromycetes</taxon>
        <taxon>Glomerales</taxon>
        <taxon>Glomeraceae</taxon>
        <taxon>Rhizophagus</taxon>
    </lineage>
</organism>
<sequence>MYGILKSKNLAIRNVQLKLARDIKKQKCLLVEQTEQDISLEDSENSKDNKENEQLTDTFETILTAAKKPNVFHAVWPISYTGNSLRMQRRKRAEYKIAAQDTKLVTFFFKKDKVLKILEPNDNDSENQIADLDFESILSNLKALFNDKTLSIQSRNRLQLIFQFINLRKMGYKTMNASRIVAKSIGKGKYQVELIVWTKNFLKNKTIPTSEHGCEVTIKDFKIYVEETVFPAIGIE</sequence>
<dbReference type="OrthoDB" id="2390061at2759"/>
<evidence type="ECO:0000313" key="2">
    <source>
        <dbReference type="Proteomes" id="UP000684084"/>
    </source>
</evidence>
<proteinExistence type="predicted"/>
<dbReference type="EMBL" id="CAGKOT010000031">
    <property type="protein sequence ID" value="CAB5373091.1"/>
    <property type="molecule type" value="Genomic_DNA"/>
</dbReference>
<reference evidence="1" key="1">
    <citation type="submission" date="2020-05" db="EMBL/GenBank/DDBJ databases">
        <authorList>
            <person name="Rincon C."/>
            <person name="Sanders R I."/>
            <person name="Robbins C."/>
            <person name="Chaturvedi A."/>
        </authorList>
    </citation>
    <scope>NUCLEOTIDE SEQUENCE</scope>
    <source>
        <strain evidence="1">CHB12</strain>
    </source>
</reference>
<protein>
    <submittedName>
        <fullName evidence="1">Uncharacterized protein</fullName>
    </submittedName>
</protein>
<dbReference type="AlphaFoldDB" id="A0A916EAW6"/>
<name>A0A916EAW6_9GLOM</name>
<accession>A0A916EAW6</accession>
<gene>
    <name evidence="1" type="ORF">CHRIB12_LOCUS13871</name>
</gene>
<dbReference type="Proteomes" id="UP000684084">
    <property type="component" value="Unassembled WGS sequence"/>
</dbReference>
<comment type="caution">
    <text evidence="1">The sequence shown here is derived from an EMBL/GenBank/DDBJ whole genome shotgun (WGS) entry which is preliminary data.</text>
</comment>